<keyword evidence="1" id="KW-0238">DNA-binding</keyword>
<gene>
    <name evidence="3" type="ORF">BWZ43_19070</name>
</gene>
<dbReference type="GO" id="GO:0006950">
    <property type="term" value="P:response to stress"/>
    <property type="evidence" value="ECO:0007669"/>
    <property type="project" value="TreeGrafter"/>
</dbReference>
<dbReference type="PANTHER" id="PTHR33164:SF89">
    <property type="entry name" value="MARR FAMILY REGULATORY PROTEIN"/>
    <property type="match status" value="1"/>
</dbReference>
<dbReference type="GO" id="GO:0003700">
    <property type="term" value="F:DNA-binding transcription factor activity"/>
    <property type="evidence" value="ECO:0007669"/>
    <property type="project" value="InterPro"/>
</dbReference>
<protein>
    <submittedName>
        <fullName evidence="3">MarR family transcriptional regulator</fullName>
    </submittedName>
</protein>
<keyword evidence="4" id="KW-1185">Reference proteome</keyword>
<dbReference type="Proteomes" id="UP000189761">
    <property type="component" value="Unassembled WGS sequence"/>
</dbReference>
<reference evidence="3 4" key="1">
    <citation type="submission" date="2017-01" db="EMBL/GenBank/DDBJ databases">
        <title>Draft genome sequence of Bacillus oleronius.</title>
        <authorList>
            <person name="Allam M."/>
        </authorList>
    </citation>
    <scope>NUCLEOTIDE SEQUENCE [LARGE SCALE GENOMIC DNA]</scope>
    <source>
        <strain evidence="3 4">DSM 9356</strain>
    </source>
</reference>
<dbReference type="InterPro" id="IPR039422">
    <property type="entry name" value="MarR/SlyA-like"/>
</dbReference>
<dbReference type="InterPro" id="IPR000835">
    <property type="entry name" value="HTH_MarR-typ"/>
</dbReference>
<dbReference type="Gene3D" id="1.10.10.10">
    <property type="entry name" value="Winged helix-like DNA-binding domain superfamily/Winged helix DNA-binding domain"/>
    <property type="match status" value="1"/>
</dbReference>
<comment type="caution">
    <text evidence="3">The sequence shown here is derived from an EMBL/GenBank/DDBJ whole genome shotgun (WGS) entry which is preliminary data.</text>
</comment>
<dbReference type="Pfam" id="PF12802">
    <property type="entry name" value="MarR_2"/>
    <property type="match status" value="1"/>
</dbReference>
<dbReference type="SUPFAM" id="SSF46785">
    <property type="entry name" value="Winged helix' DNA-binding domain"/>
    <property type="match status" value="1"/>
</dbReference>
<accession>A0A8E2LE22</accession>
<dbReference type="SMART" id="SM00347">
    <property type="entry name" value="HTH_MARR"/>
    <property type="match status" value="1"/>
</dbReference>
<proteinExistence type="predicted"/>
<dbReference type="GO" id="GO:0003677">
    <property type="term" value="F:DNA binding"/>
    <property type="evidence" value="ECO:0007669"/>
    <property type="project" value="UniProtKB-KW"/>
</dbReference>
<dbReference type="AlphaFoldDB" id="A0A8E2LE22"/>
<name>A0A8E2LE22_9BACI</name>
<evidence type="ECO:0000259" key="2">
    <source>
        <dbReference type="PROSITE" id="PS50995"/>
    </source>
</evidence>
<feature type="domain" description="HTH marR-type" evidence="2">
    <location>
        <begin position="3"/>
        <end position="145"/>
    </location>
</feature>
<dbReference type="RefSeq" id="WP_071977287.1">
    <property type="nucleotide sequence ID" value="NZ_CP065424.1"/>
</dbReference>
<organism evidence="3 4">
    <name type="scientific">Heyndrickxia oleronia</name>
    <dbReference type="NCBI Taxonomy" id="38875"/>
    <lineage>
        <taxon>Bacteria</taxon>
        <taxon>Bacillati</taxon>
        <taxon>Bacillota</taxon>
        <taxon>Bacilli</taxon>
        <taxon>Bacillales</taxon>
        <taxon>Bacillaceae</taxon>
        <taxon>Heyndrickxia</taxon>
    </lineage>
</organism>
<dbReference type="InterPro" id="IPR036390">
    <property type="entry name" value="WH_DNA-bd_sf"/>
</dbReference>
<evidence type="ECO:0000313" key="4">
    <source>
        <dbReference type="Proteomes" id="UP000189761"/>
    </source>
</evidence>
<sequence length="197" mass="22905">MNINLLLKELHFMQQSYATLFSVVNKVQSHGDEFLEDLTSRQHMALIAIAHLPLERTTLMNIAKKLGTTKQNANKLISSLSKKGYIKTVSSKLDKRAINIEITPEGNKVLVACSERSTYFLAELFHDFTTDEIETFWKLLKKLYHFDGEEHDGFEEIATIEVQEEDTQMIDRFQKQVLTEFSRRRNRDGKNDEFNCK</sequence>
<evidence type="ECO:0000256" key="1">
    <source>
        <dbReference type="ARBA" id="ARBA00023125"/>
    </source>
</evidence>
<dbReference type="InterPro" id="IPR036388">
    <property type="entry name" value="WH-like_DNA-bd_sf"/>
</dbReference>
<dbReference type="PRINTS" id="PR00598">
    <property type="entry name" value="HTHMARR"/>
</dbReference>
<evidence type="ECO:0000313" key="3">
    <source>
        <dbReference type="EMBL" id="OOP66784.1"/>
    </source>
</evidence>
<dbReference type="PANTHER" id="PTHR33164">
    <property type="entry name" value="TRANSCRIPTIONAL REGULATOR, MARR FAMILY"/>
    <property type="match status" value="1"/>
</dbReference>
<dbReference type="PROSITE" id="PS50995">
    <property type="entry name" value="HTH_MARR_2"/>
    <property type="match status" value="1"/>
</dbReference>
<dbReference type="EMBL" id="MTLA01000264">
    <property type="protein sequence ID" value="OOP66784.1"/>
    <property type="molecule type" value="Genomic_DNA"/>
</dbReference>